<dbReference type="GO" id="GO:0019556">
    <property type="term" value="P:L-histidine catabolic process to glutamate and formamide"/>
    <property type="evidence" value="ECO:0007669"/>
    <property type="project" value="UniProtKB-UniRule"/>
</dbReference>
<evidence type="ECO:0000256" key="8">
    <source>
        <dbReference type="NCBIfam" id="TIGR01224"/>
    </source>
</evidence>
<reference evidence="10 11" key="1">
    <citation type="submission" date="2018-11" db="EMBL/GenBank/DDBJ databases">
        <title>Novel bacteria species description.</title>
        <authorList>
            <person name="Han J.-H."/>
        </authorList>
    </citation>
    <scope>NUCLEOTIDE SEQUENCE [LARGE SCALE GENOMIC DNA]</scope>
    <source>
        <strain evidence="10 11">KCTC23259</strain>
    </source>
</reference>
<evidence type="ECO:0000259" key="9">
    <source>
        <dbReference type="Pfam" id="PF01979"/>
    </source>
</evidence>
<keyword evidence="7" id="KW-0408">Iron</keyword>
<sequence>MKLIGPFSQILTLAHIDFKGSVKDNALEIVENGGVLVSKGHILKVGNFDTLRRENPLLEIEEITQKRVLIPGFVDCHTHTCFAGTRAMDFAERNAGTPYLEIAQKGGGIWSTVTATRNASQEELKTLNETRVNSFLKNGITTVEIKSGYGLSVEEEIKILNTINQLDTEADVVPTCLAAHIKPRDFDGSGVEYLEHLIENLLPKIKHLTNRIDIFTEKSAFGIEESTHYLQKVKEMGFQITVHADQFTAGSAQMAVKMGALSADHLEASTETDINVLANSETVAVALPGASIGLGEPFAPARKLLDAGACLAIASDYNPGSAPMGDLLTQASILATFQKLTNAEVFSGLTFRAAKALNLFDIGKISTGYKADFQAYPTDDYREILYHQGQLKPDIVWKMGYLI</sequence>
<dbReference type="InterPro" id="IPR032466">
    <property type="entry name" value="Metal_Hydrolase"/>
</dbReference>
<dbReference type="PANTHER" id="PTHR42752">
    <property type="entry name" value="IMIDAZOLONEPROPIONASE"/>
    <property type="match status" value="1"/>
</dbReference>
<evidence type="ECO:0000313" key="11">
    <source>
        <dbReference type="Proteomes" id="UP001204144"/>
    </source>
</evidence>
<dbReference type="SUPFAM" id="SSF51338">
    <property type="entry name" value="Composite domain of metallo-dependent hydrolases"/>
    <property type="match status" value="1"/>
</dbReference>
<dbReference type="Pfam" id="PF01979">
    <property type="entry name" value="Amidohydro_1"/>
    <property type="match status" value="1"/>
</dbReference>
<evidence type="ECO:0000256" key="2">
    <source>
        <dbReference type="ARBA" id="ARBA00012864"/>
    </source>
</evidence>
<dbReference type="InterPro" id="IPR011059">
    <property type="entry name" value="Metal-dep_hydrolase_composite"/>
</dbReference>
<keyword evidence="3" id="KW-0479">Metal-binding</keyword>
<dbReference type="GO" id="GO:0005737">
    <property type="term" value="C:cytoplasm"/>
    <property type="evidence" value="ECO:0007669"/>
    <property type="project" value="UniProtKB-UniRule"/>
</dbReference>
<accession>A0AAE3KUA1</accession>
<dbReference type="InterPro" id="IPR005920">
    <property type="entry name" value="HutI"/>
</dbReference>
<proteinExistence type="predicted"/>
<organism evidence="10 11">
    <name type="scientific">Lacihabitans soyangensis</name>
    <dbReference type="NCBI Taxonomy" id="869394"/>
    <lineage>
        <taxon>Bacteria</taxon>
        <taxon>Pseudomonadati</taxon>
        <taxon>Bacteroidota</taxon>
        <taxon>Cytophagia</taxon>
        <taxon>Cytophagales</taxon>
        <taxon>Leadbetterellaceae</taxon>
        <taxon>Lacihabitans</taxon>
    </lineage>
</organism>
<evidence type="ECO:0000256" key="5">
    <source>
        <dbReference type="ARBA" id="ARBA00022808"/>
    </source>
</evidence>
<evidence type="ECO:0000256" key="7">
    <source>
        <dbReference type="ARBA" id="ARBA00023004"/>
    </source>
</evidence>
<evidence type="ECO:0000256" key="3">
    <source>
        <dbReference type="ARBA" id="ARBA00022723"/>
    </source>
</evidence>
<dbReference type="InterPro" id="IPR006680">
    <property type="entry name" value="Amidohydro-rel"/>
</dbReference>
<feature type="domain" description="Amidohydrolase-related" evidence="9">
    <location>
        <begin position="68"/>
        <end position="396"/>
    </location>
</feature>
<comment type="pathway">
    <text evidence="1">Amino-acid degradation.</text>
</comment>
<comment type="caution">
    <text evidence="10">The sequence shown here is derived from an EMBL/GenBank/DDBJ whole genome shotgun (WGS) entry which is preliminary data.</text>
</comment>
<evidence type="ECO:0000256" key="4">
    <source>
        <dbReference type="ARBA" id="ARBA00022801"/>
    </source>
</evidence>
<dbReference type="PANTHER" id="PTHR42752:SF1">
    <property type="entry name" value="IMIDAZOLONEPROPIONASE-RELATED"/>
    <property type="match status" value="1"/>
</dbReference>
<dbReference type="Gene3D" id="2.30.40.10">
    <property type="entry name" value="Urease, subunit C, domain 1"/>
    <property type="match status" value="1"/>
</dbReference>
<dbReference type="SUPFAM" id="SSF51556">
    <property type="entry name" value="Metallo-dependent hydrolases"/>
    <property type="match status" value="1"/>
</dbReference>
<evidence type="ECO:0000313" key="10">
    <source>
        <dbReference type="EMBL" id="MCP9762996.1"/>
    </source>
</evidence>
<evidence type="ECO:0000256" key="6">
    <source>
        <dbReference type="ARBA" id="ARBA00022833"/>
    </source>
</evidence>
<dbReference type="NCBIfam" id="TIGR01224">
    <property type="entry name" value="hutI"/>
    <property type="match status" value="1"/>
</dbReference>
<keyword evidence="11" id="KW-1185">Reference proteome</keyword>
<dbReference type="GO" id="GO:0050480">
    <property type="term" value="F:imidazolonepropionase activity"/>
    <property type="evidence" value="ECO:0007669"/>
    <property type="project" value="UniProtKB-UniRule"/>
</dbReference>
<dbReference type="EMBL" id="RJUF01000018">
    <property type="protein sequence ID" value="MCP9762996.1"/>
    <property type="molecule type" value="Genomic_DNA"/>
</dbReference>
<dbReference type="Gene3D" id="3.20.20.140">
    <property type="entry name" value="Metal-dependent hydrolases"/>
    <property type="match status" value="1"/>
</dbReference>
<dbReference type="RefSeq" id="WP_255036778.1">
    <property type="nucleotide sequence ID" value="NZ_RJUF01000018.1"/>
</dbReference>
<dbReference type="EC" id="3.5.2.7" evidence="2 8"/>
<name>A0AAE3KUA1_9BACT</name>
<protein>
    <recommendedName>
        <fullName evidence="2 8">Imidazolonepropionase</fullName>
        <ecNumber evidence="2 8">3.5.2.7</ecNumber>
    </recommendedName>
</protein>
<dbReference type="AlphaFoldDB" id="A0AAE3KUA1"/>
<dbReference type="GO" id="GO:0046872">
    <property type="term" value="F:metal ion binding"/>
    <property type="evidence" value="ECO:0007669"/>
    <property type="project" value="UniProtKB-KW"/>
</dbReference>
<gene>
    <name evidence="10" type="primary">hutI</name>
    <name evidence="10" type="ORF">EGI31_08515</name>
</gene>
<keyword evidence="5" id="KW-0369">Histidine metabolism</keyword>
<keyword evidence="6" id="KW-0862">Zinc</keyword>
<dbReference type="Proteomes" id="UP001204144">
    <property type="component" value="Unassembled WGS sequence"/>
</dbReference>
<keyword evidence="4 10" id="KW-0378">Hydrolase</keyword>
<evidence type="ECO:0000256" key="1">
    <source>
        <dbReference type="ARBA" id="ARBA00005023"/>
    </source>
</evidence>